<dbReference type="InterPro" id="IPR027417">
    <property type="entry name" value="P-loop_NTPase"/>
</dbReference>
<evidence type="ECO:0000313" key="1">
    <source>
        <dbReference type="EMBL" id="GGX75918.1"/>
    </source>
</evidence>
<accession>A0ABQ2Y8T7</accession>
<gene>
    <name evidence="1" type="ORF">GCM10010324_21810</name>
</gene>
<dbReference type="EMBL" id="BMUT01000003">
    <property type="protein sequence ID" value="GGX75918.1"/>
    <property type="molecule type" value="Genomic_DNA"/>
</dbReference>
<dbReference type="Proteomes" id="UP000659223">
    <property type="component" value="Unassembled WGS sequence"/>
</dbReference>
<dbReference type="Gene3D" id="3.40.50.300">
    <property type="entry name" value="P-loop containing nucleotide triphosphate hydrolases"/>
    <property type="match status" value="1"/>
</dbReference>
<dbReference type="SUPFAM" id="SSF52540">
    <property type="entry name" value="P-loop containing nucleoside triphosphate hydrolases"/>
    <property type="match status" value="1"/>
</dbReference>
<organism evidence="1 2">
    <name type="scientific">Streptomyces hiroshimensis</name>
    <dbReference type="NCBI Taxonomy" id="66424"/>
    <lineage>
        <taxon>Bacteria</taxon>
        <taxon>Bacillati</taxon>
        <taxon>Actinomycetota</taxon>
        <taxon>Actinomycetes</taxon>
        <taxon>Kitasatosporales</taxon>
        <taxon>Streptomycetaceae</taxon>
        <taxon>Streptomyces</taxon>
    </lineage>
</organism>
<dbReference type="PANTHER" id="PTHR37816">
    <property type="entry name" value="YALI0E33011P"/>
    <property type="match status" value="1"/>
</dbReference>
<keyword evidence="2" id="KW-1185">Reference proteome</keyword>
<comment type="caution">
    <text evidence="1">The sequence shown here is derived from an EMBL/GenBank/DDBJ whole genome shotgun (WGS) entry which is preliminary data.</text>
</comment>
<dbReference type="InterPro" id="IPR052922">
    <property type="entry name" value="Cytidylate_Kinase-2"/>
</dbReference>
<dbReference type="PANTHER" id="PTHR37816:SF3">
    <property type="entry name" value="MODULATES DNA TOPOLOGY"/>
    <property type="match status" value="1"/>
</dbReference>
<evidence type="ECO:0000313" key="2">
    <source>
        <dbReference type="Proteomes" id="UP000659223"/>
    </source>
</evidence>
<sequence>MATLGQPVPDHPDLSRQPGRLAVPVALGWSIMKKVAVVGCGGSGKSHVARELGALLGAPVTHLDAAFYDEEWNELPMAEFAEVQRNLVAASAWVIDGNYNSTLQIRLEACDTVVLMDVSTPAALWGIFSRQIRHGAGHQGNGVHNRIHWGVIKYVATYRRKMRPRVMAKIEQFAAGHATVVLLTSRRHTRRWLRQVAAEHS</sequence>
<reference evidence="2" key="1">
    <citation type="journal article" date="2019" name="Int. J. Syst. Evol. Microbiol.">
        <title>The Global Catalogue of Microorganisms (GCM) 10K type strain sequencing project: providing services to taxonomists for standard genome sequencing and annotation.</title>
        <authorList>
            <consortium name="The Broad Institute Genomics Platform"/>
            <consortium name="The Broad Institute Genome Sequencing Center for Infectious Disease"/>
            <person name="Wu L."/>
            <person name="Ma J."/>
        </authorList>
    </citation>
    <scope>NUCLEOTIDE SEQUENCE [LARGE SCALE GENOMIC DNA]</scope>
    <source>
        <strain evidence="2">JCM 4586</strain>
    </source>
</reference>
<protein>
    <submittedName>
        <fullName evidence="1">Topology modulation protein</fullName>
    </submittedName>
</protein>
<proteinExistence type="predicted"/>
<name>A0ABQ2Y8T7_9ACTN</name>